<feature type="region of interest" description="Disordered" evidence="1">
    <location>
        <begin position="94"/>
        <end position="131"/>
    </location>
</feature>
<organism evidence="2 3">
    <name type="scientific">Streptomyces violaceusniger</name>
    <dbReference type="NCBI Taxonomy" id="68280"/>
    <lineage>
        <taxon>Bacteria</taxon>
        <taxon>Bacillati</taxon>
        <taxon>Actinomycetota</taxon>
        <taxon>Actinomycetes</taxon>
        <taxon>Kitasatosporales</taxon>
        <taxon>Streptomycetaceae</taxon>
        <taxon>Streptomyces</taxon>
        <taxon>Streptomyces violaceusniger group</taxon>
    </lineage>
</organism>
<evidence type="ECO:0000256" key="1">
    <source>
        <dbReference type="SAM" id="MobiDB-lite"/>
    </source>
</evidence>
<evidence type="ECO:0000313" key="3">
    <source>
        <dbReference type="Proteomes" id="UP000301309"/>
    </source>
</evidence>
<dbReference type="AlphaFoldDB" id="A0A4D4KX58"/>
<feature type="compositionally biased region" description="Polar residues" evidence="1">
    <location>
        <begin position="113"/>
        <end position="123"/>
    </location>
</feature>
<evidence type="ECO:0000313" key="2">
    <source>
        <dbReference type="EMBL" id="GDY53382.1"/>
    </source>
</evidence>
<accession>A0A4D4KX58</accession>
<name>A0A4D4KX58_STRVO</name>
<keyword evidence="3" id="KW-1185">Reference proteome</keyword>
<proteinExistence type="predicted"/>
<protein>
    <submittedName>
        <fullName evidence="2">Uncharacterized protein</fullName>
    </submittedName>
</protein>
<gene>
    <name evidence="2" type="ORF">SVIO_040050</name>
</gene>
<dbReference type="EMBL" id="BJHW01000001">
    <property type="protein sequence ID" value="GDY53382.1"/>
    <property type="molecule type" value="Genomic_DNA"/>
</dbReference>
<dbReference type="Proteomes" id="UP000301309">
    <property type="component" value="Unassembled WGS sequence"/>
</dbReference>
<sequence length="131" mass="14375">MEGVPRALTLRRSEFHQAPDLQDEVGGYTHVWASAPCTGRVASRTFFRPSRMHRAVSSIEKLFQIPSAVIYGTPCLPGCSEKWDAPVPARTEASASCVGCGTPARHYNPHTPPRTTSNTTRQANKAESRPR</sequence>
<reference evidence="2 3" key="1">
    <citation type="journal article" date="2020" name="Int. J. Syst. Evol. Microbiol.">
        <title>Reclassification of Streptomyces castelarensis and Streptomyces sporoclivatus as later heterotypic synonyms of Streptomyces antimycoticus.</title>
        <authorList>
            <person name="Komaki H."/>
            <person name="Tamura T."/>
        </authorList>
    </citation>
    <scope>NUCLEOTIDE SEQUENCE [LARGE SCALE GENOMIC DNA]</scope>
    <source>
        <strain evidence="2 3">NBRC 13459</strain>
    </source>
</reference>
<comment type="caution">
    <text evidence="2">The sequence shown here is derived from an EMBL/GenBank/DDBJ whole genome shotgun (WGS) entry which is preliminary data.</text>
</comment>